<dbReference type="Pfam" id="PF04773">
    <property type="entry name" value="FecR"/>
    <property type="match status" value="1"/>
</dbReference>
<keyword evidence="1" id="KW-0812">Transmembrane</keyword>
<comment type="caution">
    <text evidence="4">The sequence shown here is derived from an EMBL/GenBank/DDBJ whole genome shotgun (WGS) entry which is preliminary data.</text>
</comment>
<name>A0A0E9MXA5_9BACT</name>
<organism evidence="4 5">
    <name type="scientific">Flavihumibacter petaseus NBRC 106054</name>
    <dbReference type="NCBI Taxonomy" id="1220578"/>
    <lineage>
        <taxon>Bacteria</taxon>
        <taxon>Pseudomonadati</taxon>
        <taxon>Bacteroidota</taxon>
        <taxon>Chitinophagia</taxon>
        <taxon>Chitinophagales</taxon>
        <taxon>Chitinophagaceae</taxon>
        <taxon>Flavihumibacter</taxon>
    </lineage>
</organism>
<evidence type="ECO:0000259" key="3">
    <source>
        <dbReference type="Pfam" id="PF16344"/>
    </source>
</evidence>
<dbReference type="InterPro" id="IPR012373">
    <property type="entry name" value="Ferrdict_sens_TM"/>
</dbReference>
<dbReference type="GO" id="GO:0016989">
    <property type="term" value="F:sigma factor antagonist activity"/>
    <property type="evidence" value="ECO:0007669"/>
    <property type="project" value="TreeGrafter"/>
</dbReference>
<sequence>MPLKFRYKNALSSIRNYLKGRSEEEETARVEKWYDSVEERENVFGDASEKDAIKEKIFRQILDNRDQPAKVIPLSRRRIVRIAAASVILAGSAVGGYLLLHQRENGKEQVIAEVNQTRADISAPDSSKAVVVLADGRRIELDKAGEGMILQQGSVQLFRKGNGDIVYAQKTGAAAGAEQVNTLINPKGSKPIHLTLADGSVVWINSNSTLKYPVSFPGADRKVELSGEGYFEIAKDQSRPFYVNCPGNDAQVRVLGTHFNINAYSNEKNMKVTLLEGAVKFSRQSRSCLLAPGQQAIAQQNGKQDQDAIAVVDDIDVEEVMAWKNGQFIFNGSDVQQIMRELERWYNVEVQYEGKQSDKHFTGIVGRNLNISEVLKIMERAGIRFTIEGRKITVGQANSQGDKLK</sequence>
<dbReference type="PANTHER" id="PTHR30273">
    <property type="entry name" value="PERIPLASMIC SIGNAL SENSOR AND SIGMA FACTOR ACTIVATOR FECR-RELATED"/>
    <property type="match status" value="1"/>
</dbReference>
<dbReference type="AlphaFoldDB" id="A0A0E9MXA5"/>
<dbReference type="InterPro" id="IPR032508">
    <property type="entry name" value="FecR_C"/>
</dbReference>
<feature type="domain" description="FecR protein" evidence="2">
    <location>
        <begin position="193"/>
        <end position="280"/>
    </location>
</feature>
<protein>
    <submittedName>
        <fullName evidence="4">Putative anti-sigma factor</fullName>
    </submittedName>
</protein>
<gene>
    <name evidence="4" type="ORF">FPE01S_01_10540</name>
</gene>
<evidence type="ECO:0000313" key="5">
    <source>
        <dbReference type="Proteomes" id="UP000033121"/>
    </source>
</evidence>
<keyword evidence="5" id="KW-1185">Reference proteome</keyword>
<dbReference type="STRING" id="1220578.FPE01S_01_10540"/>
<evidence type="ECO:0000259" key="2">
    <source>
        <dbReference type="Pfam" id="PF04773"/>
    </source>
</evidence>
<dbReference type="InterPro" id="IPR006860">
    <property type="entry name" value="FecR"/>
</dbReference>
<dbReference type="RefSeq" id="WP_052955524.1">
    <property type="nucleotide sequence ID" value="NZ_BBWV01000001.1"/>
</dbReference>
<feature type="domain" description="Protein FecR C-terminal" evidence="3">
    <location>
        <begin position="327"/>
        <end position="394"/>
    </location>
</feature>
<keyword evidence="1" id="KW-0472">Membrane</keyword>
<feature type="transmembrane region" description="Helical" evidence="1">
    <location>
        <begin position="79"/>
        <end position="100"/>
    </location>
</feature>
<evidence type="ECO:0000313" key="4">
    <source>
        <dbReference type="EMBL" id="GAO42041.1"/>
    </source>
</evidence>
<accession>A0A0E9MXA5</accession>
<dbReference type="Gene3D" id="3.55.50.30">
    <property type="match status" value="1"/>
</dbReference>
<dbReference type="Proteomes" id="UP000033121">
    <property type="component" value="Unassembled WGS sequence"/>
</dbReference>
<proteinExistence type="predicted"/>
<dbReference type="PANTHER" id="PTHR30273:SF2">
    <property type="entry name" value="PROTEIN FECR"/>
    <property type="match status" value="1"/>
</dbReference>
<dbReference type="Pfam" id="PF16344">
    <property type="entry name" value="FecR_C"/>
    <property type="match status" value="1"/>
</dbReference>
<dbReference type="OrthoDB" id="629393at2"/>
<reference evidence="4 5" key="1">
    <citation type="submission" date="2015-04" db="EMBL/GenBank/DDBJ databases">
        <title>Whole genome shotgun sequence of Flavihumibacter petaseus NBRC 106054.</title>
        <authorList>
            <person name="Miyazawa S."/>
            <person name="Hosoyama A."/>
            <person name="Hashimoto M."/>
            <person name="Noguchi M."/>
            <person name="Tsuchikane K."/>
            <person name="Ohji S."/>
            <person name="Yamazoe A."/>
            <person name="Ichikawa N."/>
            <person name="Kimura A."/>
            <person name="Fujita N."/>
        </authorList>
    </citation>
    <scope>NUCLEOTIDE SEQUENCE [LARGE SCALE GENOMIC DNA]</scope>
    <source>
        <strain evidence="4 5">NBRC 106054</strain>
    </source>
</reference>
<dbReference type="Gene3D" id="2.60.120.1440">
    <property type="match status" value="1"/>
</dbReference>
<keyword evidence="1" id="KW-1133">Transmembrane helix</keyword>
<evidence type="ECO:0000256" key="1">
    <source>
        <dbReference type="SAM" id="Phobius"/>
    </source>
</evidence>
<dbReference type="EMBL" id="BBWV01000001">
    <property type="protein sequence ID" value="GAO42041.1"/>
    <property type="molecule type" value="Genomic_DNA"/>
</dbReference>